<dbReference type="Pfam" id="PF00132">
    <property type="entry name" value="Hexapep"/>
    <property type="match status" value="1"/>
</dbReference>
<dbReference type="InterPro" id="IPR050179">
    <property type="entry name" value="Trans_hexapeptide_repeat"/>
</dbReference>
<evidence type="ECO:0000313" key="2">
    <source>
        <dbReference type="EMBL" id="SVA15511.1"/>
    </source>
</evidence>
<proteinExistence type="predicted"/>
<evidence type="ECO:0000256" key="1">
    <source>
        <dbReference type="SAM" id="Phobius"/>
    </source>
</evidence>
<protein>
    <submittedName>
        <fullName evidence="2">Uncharacterized protein</fullName>
    </submittedName>
</protein>
<dbReference type="Gene3D" id="2.160.10.10">
    <property type="entry name" value="Hexapeptide repeat proteins"/>
    <property type="match status" value="1"/>
</dbReference>
<name>A0A381TJ32_9ZZZZ</name>
<feature type="transmembrane region" description="Helical" evidence="1">
    <location>
        <begin position="89"/>
        <end position="107"/>
    </location>
</feature>
<keyword evidence="1" id="KW-0812">Transmembrane</keyword>
<sequence>MLWRFAHHFLTTLVIVFSGVYWGFASVPSIMLTLQVVENTQHYILWQRAVYIGCSLGLSYVIWMLMVILLTAIIGFLFRPKFESTQVPIYSIITFKWAFFSVLDRLAKPFIGYLVPSWVVHGYYMAMGCKIGWRAIISSDRLNDAYMVEIGDQSIIGSKVLITAHIAEKDNLILAPVKIGEKCLIGVGSQINPGCEIGDGAVIASRAVLPKYTKVPPGEIWGGIPAKLIQNSTDNNK</sequence>
<keyword evidence="1" id="KW-1133">Transmembrane helix</keyword>
<keyword evidence="1" id="KW-0472">Membrane</keyword>
<feature type="transmembrane region" description="Helical" evidence="1">
    <location>
        <begin position="12"/>
        <end position="37"/>
    </location>
</feature>
<feature type="transmembrane region" description="Helical" evidence="1">
    <location>
        <begin position="49"/>
        <end position="77"/>
    </location>
</feature>
<dbReference type="InterPro" id="IPR001451">
    <property type="entry name" value="Hexapep"/>
</dbReference>
<dbReference type="EMBL" id="UINC01004597">
    <property type="protein sequence ID" value="SVA15511.1"/>
    <property type="molecule type" value="Genomic_DNA"/>
</dbReference>
<gene>
    <name evidence="2" type="ORF">METZ01_LOCUS68365</name>
</gene>
<feature type="transmembrane region" description="Helical" evidence="1">
    <location>
        <begin position="113"/>
        <end position="133"/>
    </location>
</feature>
<dbReference type="SUPFAM" id="SSF51161">
    <property type="entry name" value="Trimeric LpxA-like enzymes"/>
    <property type="match status" value="1"/>
</dbReference>
<dbReference type="InterPro" id="IPR011004">
    <property type="entry name" value="Trimer_LpxA-like_sf"/>
</dbReference>
<dbReference type="AlphaFoldDB" id="A0A381TJ32"/>
<dbReference type="PANTHER" id="PTHR43300:SF11">
    <property type="entry name" value="ACETYLTRANSFERASE RV3034C-RELATED"/>
    <property type="match status" value="1"/>
</dbReference>
<organism evidence="2">
    <name type="scientific">marine metagenome</name>
    <dbReference type="NCBI Taxonomy" id="408172"/>
    <lineage>
        <taxon>unclassified sequences</taxon>
        <taxon>metagenomes</taxon>
        <taxon>ecological metagenomes</taxon>
    </lineage>
</organism>
<accession>A0A381TJ32</accession>
<reference evidence="2" key="1">
    <citation type="submission" date="2018-05" db="EMBL/GenBank/DDBJ databases">
        <authorList>
            <person name="Lanie J.A."/>
            <person name="Ng W.-L."/>
            <person name="Kazmierczak K.M."/>
            <person name="Andrzejewski T.M."/>
            <person name="Davidsen T.M."/>
            <person name="Wayne K.J."/>
            <person name="Tettelin H."/>
            <person name="Glass J.I."/>
            <person name="Rusch D."/>
            <person name="Podicherti R."/>
            <person name="Tsui H.-C.T."/>
            <person name="Winkler M.E."/>
        </authorList>
    </citation>
    <scope>NUCLEOTIDE SEQUENCE</scope>
</reference>
<dbReference type="PANTHER" id="PTHR43300">
    <property type="entry name" value="ACETYLTRANSFERASE"/>
    <property type="match status" value="1"/>
</dbReference>